<evidence type="ECO:0000256" key="2">
    <source>
        <dbReference type="SAM" id="Phobius"/>
    </source>
</evidence>
<keyword evidence="4" id="KW-1185">Reference proteome</keyword>
<organism evidence="3 4">
    <name type="scientific">Rubripirellula lacrimiformis</name>
    <dbReference type="NCBI Taxonomy" id="1930273"/>
    <lineage>
        <taxon>Bacteria</taxon>
        <taxon>Pseudomonadati</taxon>
        <taxon>Planctomycetota</taxon>
        <taxon>Planctomycetia</taxon>
        <taxon>Pirellulales</taxon>
        <taxon>Pirellulaceae</taxon>
        <taxon>Rubripirellula</taxon>
    </lineage>
</organism>
<evidence type="ECO:0000313" key="3">
    <source>
        <dbReference type="EMBL" id="QDT01907.1"/>
    </source>
</evidence>
<evidence type="ECO:0000256" key="1">
    <source>
        <dbReference type="SAM" id="MobiDB-lite"/>
    </source>
</evidence>
<feature type="transmembrane region" description="Helical" evidence="2">
    <location>
        <begin position="51"/>
        <end position="75"/>
    </location>
</feature>
<proteinExistence type="predicted"/>
<accession>A0A517N444</accession>
<feature type="region of interest" description="Disordered" evidence="1">
    <location>
        <begin position="1"/>
        <end position="25"/>
    </location>
</feature>
<keyword evidence="2" id="KW-0472">Membrane</keyword>
<sequence length="362" mass="40259">MPLSNNPYQPPRPTDPSDASNSDDDTTIQIDGQTTIDDVSKLIHVPIPVVVLRYVVGLVCVPMFIGIGSFIVFAAKSLADLIPMLLLQGFLIAIAWFAFSWLGRRSRTKRLLKHHPELVGVIHGRLDGFGLHYIGPAVEQCREISWSAFLPVYVSRHGMRLNWKHSPQHFLVVPASALDAIAPAHLKTIVRQLQNACQQPPIFAVPEDWGGMPAGAITFRGTVPMETVSLPLHHPIYIASAAAMAVMLYQATKFTLITLGVATAAGVVSHFAAKRNRTTVMPLQIAQWGWFTPDGGQFHSPYFSTIFLWTDLVRVDLNDEKILVDVDSKFQFAIESQDMESDQWSRTQSWIRQARPSPLPVH</sequence>
<dbReference type="EMBL" id="CP036525">
    <property type="protein sequence ID" value="QDT01907.1"/>
    <property type="molecule type" value="Genomic_DNA"/>
</dbReference>
<evidence type="ECO:0000313" key="4">
    <source>
        <dbReference type="Proteomes" id="UP000318538"/>
    </source>
</evidence>
<reference evidence="3 4" key="1">
    <citation type="submission" date="2019-02" db="EMBL/GenBank/DDBJ databases">
        <title>Deep-cultivation of Planctomycetes and their phenomic and genomic characterization uncovers novel biology.</title>
        <authorList>
            <person name="Wiegand S."/>
            <person name="Jogler M."/>
            <person name="Boedeker C."/>
            <person name="Pinto D."/>
            <person name="Vollmers J."/>
            <person name="Rivas-Marin E."/>
            <person name="Kohn T."/>
            <person name="Peeters S.H."/>
            <person name="Heuer A."/>
            <person name="Rast P."/>
            <person name="Oberbeckmann S."/>
            <person name="Bunk B."/>
            <person name="Jeske O."/>
            <person name="Meyerdierks A."/>
            <person name="Storesund J.E."/>
            <person name="Kallscheuer N."/>
            <person name="Luecker S."/>
            <person name="Lage O.M."/>
            <person name="Pohl T."/>
            <person name="Merkel B.J."/>
            <person name="Hornburger P."/>
            <person name="Mueller R.-W."/>
            <person name="Bruemmer F."/>
            <person name="Labrenz M."/>
            <person name="Spormann A.M."/>
            <person name="Op den Camp H."/>
            <person name="Overmann J."/>
            <person name="Amann R."/>
            <person name="Jetten M.S.M."/>
            <person name="Mascher T."/>
            <person name="Medema M.H."/>
            <person name="Devos D.P."/>
            <person name="Kaster A.-K."/>
            <person name="Ovreas L."/>
            <person name="Rohde M."/>
            <person name="Galperin M.Y."/>
            <person name="Jogler C."/>
        </authorList>
    </citation>
    <scope>NUCLEOTIDE SEQUENCE [LARGE SCALE GENOMIC DNA]</scope>
    <source>
        <strain evidence="3 4">K22_7</strain>
    </source>
</reference>
<dbReference type="KEGG" id="rlc:K227x_02760"/>
<keyword evidence="2" id="KW-1133">Transmembrane helix</keyword>
<name>A0A517N444_9BACT</name>
<feature type="transmembrane region" description="Helical" evidence="2">
    <location>
        <begin position="81"/>
        <end position="103"/>
    </location>
</feature>
<dbReference type="OrthoDB" id="273979at2"/>
<gene>
    <name evidence="3" type="ORF">K227x_02760</name>
</gene>
<dbReference type="RefSeq" id="WP_145167717.1">
    <property type="nucleotide sequence ID" value="NZ_CP036525.1"/>
</dbReference>
<dbReference type="AlphaFoldDB" id="A0A517N444"/>
<protein>
    <submittedName>
        <fullName evidence="3">Uncharacterized protein</fullName>
    </submittedName>
</protein>
<dbReference type="Proteomes" id="UP000318538">
    <property type="component" value="Chromosome"/>
</dbReference>
<keyword evidence="2" id="KW-0812">Transmembrane</keyword>
<feature type="transmembrane region" description="Helical" evidence="2">
    <location>
        <begin position="254"/>
        <end position="273"/>
    </location>
</feature>